<evidence type="ECO:0000256" key="1">
    <source>
        <dbReference type="ARBA" id="ARBA00009080"/>
    </source>
</evidence>
<evidence type="ECO:0000313" key="7">
    <source>
        <dbReference type="Proteomes" id="UP000740605"/>
    </source>
</evidence>
<comment type="similarity">
    <text evidence="1">Belongs to the HIBADH-related family.</text>
</comment>
<dbReference type="InterPro" id="IPR036291">
    <property type="entry name" value="NAD(P)-bd_dom_sf"/>
</dbReference>
<accession>A0ABS5XR78</accession>
<name>A0ABS5XR78_9MICO</name>
<dbReference type="InterPro" id="IPR006115">
    <property type="entry name" value="6PGDH_NADP-bd"/>
</dbReference>
<evidence type="ECO:0000313" key="6">
    <source>
        <dbReference type="EMBL" id="MBT8797025.1"/>
    </source>
</evidence>
<dbReference type="Gene3D" id="3.40.50.720">
    <property type="entry name" value="NAD(P)-binding Rossmann-like Domain"/>
    <property type="match status" value="1"/>
</dbReference>
<feature type="domain" description="3-hydroxyisobutyrate dehydrogenase-like NAD-binding" evidence="5">
    <location>
        <begin position="165"/>
        <end position="291"/>
    </location>
</feature>
<dbReference type="Gene3D" id="1.10.1040.10">
    <property type="entry name" value="N-(1-d-carboxylethyl)-l-norvaline Dehydrogenase, domain 2"/>
    <property type="match status" value="1"/>
</dbReference>
<organism evidence="6 7">
    <name type="scientific">Microbacterium flavum</name>
    <dbReference type="NCBI Taxonomy" id="415216"/>
    <lineage>
        <taxon>Bacteria</taxon>
        <taxon>Bacillati</taxon>
        <taxon>Actinomycetota</taxon>
        <taxon>Actinomycetes</taxon>
        <taxon>Micrococcales</taxon>
        <taxon>Microbacteriaceae</taxon>
        <taxon>Microbacterium</taxon>
    </lineage>
</organism>
<dbReference type="PROSITE" id="PS00895">
    <property type="entry name" value="3_HYDROXYISOBUT_DH"/>
    <property type="match status" value="1"/>
</dbReference>
<dbReference type="Pfam" id="PF03446">
    <property type="entry name" value="NAD_binding_2"/>
    <property type="match status" value="1"/>
</dbReference>
<evidence type="ECO:0000259" key="5">
    <source>
        <dbReference type="Pfam" id="PF14833"/>
    </source>
</evidence>
<protein>
    <submittedName>
        <fullName evidence="6">NAD-binding protein</fullName>
    </submittedName>
</protein>
<dbReference type="InterPro" id="IPR002204">
    <property type="entry name" value="3-OH-isobutyrate_DH-rel_CS"/>
</dbReference>
<dbReference type="Pfam" id="PF14833">
    <property type="entry name" value="NAD_binding_11"/>
    <property type="match status" value="1"/>
</dbReference>
<dbReference type="PANTHER" id="PTHR22981">
    <property type="entry name" value="3-HYDROXYISOBUTYRATE DEHYDROGENASE-RELATED"/>
    <property type="match status" value="1"/>
</dbReference>
<dbReference type="InterPro" id="IPR015815">
    <property type="entry name" value="HIBADH-related"/>
</dbReference>
<proteinExistence type="inferred from homology"/>
<keyword evidence="3" id="KW-0520">NAD</keyword>
<dbReference type="PIRSF" id="PIRSF000103">
    <property type="entry name" value="HIBADH"/>
    <property type="match status" value="1"/>
</dbReference>
<sequence>MSIIAFIGLGRMGAPMAAHLVAAGHTVRGVEINPAAAAAAAERGVHIVPSAAEALRGADACLTSLPKPEHVRAAYGGDDGILAHAASATLLMDTSTVDVETSRWCHTQAEERGLSFVDAPISGGTAGAEAHTLTFMLGGRDDAVDRAREVVAPMAGNVIACGEAGAGIAAKLVNNMMLFIGVMAVSEGSQLAEQLGLDPKVFWDVARVSSGDSWPLRTWYPVPGVLERSAADNNFDATFSVDLARKDCGLAVHAGDVTGVHLPAARLALSQLDDLIAEGLGAKDCTLVAKLASPDGTLRGYDPALDRTLEGTRS</sequence>
<dbReference type="Proteomes" id="UP000740605">
    <property type="component" value="Unassembled WGS sequence"/>
</dbReference>
<dbReference type="RefSeq" id="WP_215486273.1">
    <property type="nucleotide sequence ID" value="NZ_BAAAPJ010000001.1"/>
</dbReference>
<dbReference type="SUPFAM" id="SSF48179">
    <property type="entry name" value="6-phosphogluconate dehydrogenase C-terminal domain-like"/>
    <property type="match status" value="1"/>
</dbReference>
<dbReference type="PANTHER" id="PTHR22981:SF7">
    <property type="entry name" value="3-HYDROXYISOBUTYRATE DEHYDROGENASE, MITOCHONDRIAL"/>
    <property type="match status" value="1"/>
</dbReference>
<dbReference type="InterPro" id="IPR013328">
    <property type="entry name" value="6PGD_dom2"/>
</dbReference>
<gene>
    <name evidence="6" type="ORF">J0P97_02915</name>
</gene>
<evidence type="ECO:0000259" key="4">
    <source>
        <dbReference type="Pfam" id="PF03446"/>
    </source>
</evidence>
<reference evidence="6 7" key="1">
    <citation type="submission" date="2021-03" db="EMBL/GenBank/DDBJ databases">
        <title>Microbacterium pauli sp. nov., isolated from microfiltered milk.</title>
        <authorList>
            <person name="Bellassi P."/>
            <person name="Fontana A."/>
            <person name="Callegari M.L."/>
            <person name="Lorenzo M."/>
            <person name="Cappa F."/>
        </authorList>
    </citation>
    <scope>NUCLEOTIDE SEQUENCE [LARGE SCALE GENOMIC DNA]</scope>
    <source>
        <strain evidence="6 7">DSM 18909</strain>
    </source>
</reference>
<evidence type="ECO:0000256" key="2">
    <source>
        <dbReference type="ARBA" id="ARBA00023002"/>
    </source>
</evidence>
<feature type="domain" description="6-phosphogluconate dehydrogenase NADP-binding" evidence="4">
    <location>
        <begin position="4"/>
        <end position="162"/>
    </location>
</feature>
<dbReference type="InterPro" id="IPR008927">
    <property type="entry name" value="6-PGluconate_DH-like_C_sf"/>
</dbReference>
<keyword evidence="2" id="KW-0560">Oxidoreductase</keyword>
<dbReference type="InterPro" id="IPR029154">
    <property type="entry name" value="HIBADH-like_NADP-bd"/>
</dbReference>
<keyword evidence="7" id="KW-1185">Reference proteome</keyword>
<evidence type="ECO:0000256" key="3">
    <source>
        <dbReference type="ARBA" id="ARBA00023027"/>
    </source>
</evidence>
<dbReference type="EMBL" id="JAFLHG010000002">
    <property type="protein sequence ID" value="MBT8797025.1"/>
    <property type="molecule type" value="Genomic_DNA"/>
</dbReference>
<dbReference type="SUPFAM" id="SSF51735">
    <property type="entry name" value="NAD(P)-binding Rossmann-fold domains"/>
    <property type="match status" value="1"/>
</dbReference>
<comment type="caution">
    <text evidence="6">The sequence shown here is derived from an EMBL/GenBank/DDBJ whole genome shotgun (WGS) entry which is preliminary data.</text>
</comment>